<organism evidence="1 2">
    <name type="scientific">Jaapia argillacea MUCL 33604</name>
    <dbReference type="NCBI Taxonomy" id="933084"/>
    <lineage>
        <taxon>Eukaryota</taxon>
        <taxon>Fungi</taxon>
        <taxon>Dikarya</taxon>
        <taxon>Basidiomycota</taxon>
        <taxon>Agaricomycotina</taxon>
        <taxon>Agaricomycetes</taxon>
        <taxon>Agaricomycetidae</taxon>
        <taxon>Jaapiales</taxon>
        <taxon>Jaapiaceae</taxon>
        <taxon>Jaapia</taxon>
    </lineage>
</organism>
<dbReference type="InParanoid" id="A0A067PBJ1"/>
<dbReference type="Proteomes" id="UP000027265">
    <property type="component" value="Unassembled WGS sequence"/>
</dbReference>
<protein>
    <submittedName>
        <fullName evidence="1">Uncharacterized protein</fullName>
    </submittedName>
</protein>
<evidence type="ECO:0000313" key="1">
    <source>
        <dbReference type="EMBL" id="KDQ51205.1"/>
    </source>
</evidence>
<dbReference type="HOGENOM" id="CLU_2038421_0_0_1"/>
<dbReference type="EMBL" id="KL197750">
    <property type="protein sequence ID" value="KDQ51205.1"/>
    <property type="molecule type" value="Genomic_DNA"/>
</dbReference>
<dbReference type="AlphaFoldDB" id="A0A067PBJ1"/>
<gene>
    <name evidence="1" type="ORF">JAAARDRAFT_140630</name>
</gene>
<proteinExistence type="predicted"/>
<accession>A0A067PBJ1</accession>
<name>A0A067PBJ1_9AGAM</name>
<evidence type="ECO:0000313" key="2">
    <source>
        <dbReference type="Proteomes" id="UP000027265"/>
    </source>
</evidence>
<sequence>MCLIISRSFGLRSVVSDIAAVHLCNLLQIWDVCVQKESSFFVLTNYNEWVFGSFSDNWRQARVTLPKSYNAASPTILECLVYWISSAMNVPGGYVLDKVGSVRCLIEAVIHRHLGERADFA</sequence>
<dbReference type="OrthoDB" id="2579508at2759"/>
<reference evidence="2" key="1">
    <citation type="journal article" date="2014" name="Proc. Natl. Acad. Sci. U.S.A.">
        <title>Extensive sampling of basidiomycete genomes demonstrates inadequacy of the white-rot/brown-rot paradigm for wood decay fungi.</title>
        <authorList>
            <person name="Riley R."/>
            <person name="Salamov A.A."/>
            <person name="Brown D.W."/>
            <person name="Nagy L.G."/>
            <person name="Floudas D."/>
            <person name="Held B.W."/>
            <person name="Levasseur A."/>
            <person name="Lombard V."/>
            <person name="Morin E."/>
            <person name="Otillar R."/>
            <person name="Lindquist E.A."/>
            <person name="Sun H."/>
            <person name="LaButti K.M."/>
            <person name="Schmutz J."/>
            <person name="Jabbour D."/>
            <person name="Luo H."/>
            <person name="Baker S.E."/>
            <person name="Pisabarro A.G."/>
            <person name="Walton J.D."/>
            <person name="Blanchette R.A."/>
            <person name="Henrissat B."/>
            <person name="Martin F."/>
            <person name="Cullen D."/>
            <person name="Hibbett D.S."/>
            <person name="Grigoriev I.V."/>
        </authorList>
    </citation>
    <scope>NUCLEOTIDE SEQUENCE [LARGE SCALE GENOMIC DNA]</scope>
    <source>
        <strain evidence="2">MUCL 33604</strain>
    </source>
</reference>
<keyword evidence="2" id="KW-1185">Reference proteome</keyword>